<reference evidence="1 2" key="1">
    <citation type="submission" date="2018-09" db="EMBL/GenBank/DDBJ databases">
        <title>YIM PH21274 draft genome.</title>
        <authorList>
            <person name="Miao C."/>
        </authorList>
    </citation>
    <scope>NUCLEOTIDE SEQUENCE [LARGE SCALE GENOMIC DNA]</scope>
    <source>
        <strain evidence="1 2">YIM PH 21724</strain>
    </source>
</reference>
<evidence type="ECO:0000313" key="1">
    <source>
        <dbReference type="EMBL" id="RJO74153.1"/>
    </source>
</evidence>
<keyword evidence="2" id="KW-1185">Reference proteome</keyword>
<dbReference type="AlphaFoldDB" id="A0A3A4JVC2"/>
<evidence type="ECO:0000313" key="2">
    <source>
        <dbReference type="Proteomes" id="UP000266677"/>
    </source>
</evidence>
<proteinExistence type="predicted"/>
<accession>A0A3A4JVC2</accession>
<dbReference type="RefSeq" id="WP_120042319.1">
    <property type="nucleotide sequence ID" value="NZ_QZFU01000020.1"/>
</dbReference>
<dbReference type="Proteomes" id="UP000266677">
    <property type="component" value="Unassembled WGS sequence"/>
</dbReference>
<comment type="caution">
    <text evidence="1">The sequence shown here is derived from an EMBL/GenBank/DDBJ whole genome shotgun (WGS) entry which is preliminary data.</text>
</comment>
<sequence>MNDAFNFNAPARTYEVQPDGRAMLRVMLTYGEQAHCVTPWHTGKDPMILSAAEIARDADIPVNELPGREFTATGDEHALRDFRLVDDPRL</sequence>
<name>A0A3A4JVC2_9NOCA</name>
<dbReference type="OrthoDB" id="4555956at2"/>
<dbReference type="EMBL" id="QZFU01000020">
    <property type="protein sequence ID" value="RJO74153.1"/>
    <property type="molecule type" value="Genomic_DNA"/>
</dbReference>
<protein>
    <submittedName>
        <fullName evidence="1">Uncharacterized protein</fullName>
    </submittedName>
</protein>
<gene>
    <name evidence="1" type="ORF">D5S18_18545</name>
</gene>
<organism evidence="1 2">
    <name type="scientific">Nocardia panacis</name>
    <dbReference type="NCBI Taxonomy" id="2340916"/>
    <lineage>
        <taxon>Bacteria</taxon>
        <taxon>Bacillati</taxon>
        <taxon>Actinomycetota</taxon>
        <taxon>Actinomycetes</taxon>
        <taxon>Mycobacteriales</taxon>
        <taxon>Nocardiaceae</taxon>
        <taxon>Nocardia</taxon>
    </lineage>
</organism>